<dbReference type="OrthoDB" id="2426273at2759"/>
<dbReference type="Proteomes" id="UP000756132">
    <property type="component" value="Chromosome 11"/>
</dbReference>
<evidence type="ECO:0000313" key="1">
    <source>
        <dbReference type="EMBL" id="UJO23468.1"/>
    </source>
</evidence>
<evidence type="ECO:0000313" key="2">
    <source>
        <dbReference type="Proteomes" id="UP000756132"/>
    </source>
</evidence>
<dbReference type="KEGG" id="ffu:CLAFUR5_12772"/>
<dbReference type="AlphaFoldDB" id="A0A9Q8UV11"/>
<reference evidence="1" key="2">
    <citation type="journal article" date="2022" name="Microb. Genom.">
        <title>A chromosome-scale genome assembly of the tomato pathogen Cladosporium fulvum reveals a compartmentalized genome architecture and the presence of a dispensable chromosome.</title>
        <authorList>
            <person name="Zaccaron A.Z."/>
            <person name="Chen L.H."/>
            <person name="Samaras A."/>
            <person name="Stergiopoulos I."/>
        </authorList>
    </citation>
    <scope>NUCLEOTIDE SEQUENCE</scope>
    <source>
        <strain evidence="1">Race5_Kim</strain>
    </source>
</reference>
<protein>
    <submittedName>
        <fullName evidence="1">Uncharacterized protein</fullName>
    </submittedName>
</protein>
<keyword evidence="2" id="KW-1185">Reference proteome</keyword>
<reference evidence="1" key="1">
    <citation type="submission" date="2021-12" db="EMBL/GenBank/DDBJ databases">
        <authorList>
            <person name="Zaccaron A."/>
            <person name="Stergiopoulos I."/>
        </authorList>
    </citation>
    <scope>NUCLEOTIDE SEQUENCE</scope>
    <source>
        <strain evidence="1">Race5_Kim</strain>
    </source>
</reference>
<dbReference type="GeneID" id="71992650"/>
<sequence>MGARAVGHRRVSVASDEPLCIAAFFALNVGRVRSSSRELSKFVLCDIDLRPVWEKLRPMLGFAHGVDDIEKTTMHMEEVWRQIEERGPGIPQEVIFHKLDRLQSRGFRWAPATLQQAPQDAFNLFAEGLKFRPGKMSADGLSVKCSGFGIRLCNRLVQLPMSALFCKLYHARQLRVMLPDGRWLFSQERLDLLARRPKGVHEPADQRFLKWLERARSHNLLLVLWTHLEDIALQYLCGSLVRLLEARIMDWHLITQKPIAESFQGNGLLCYAKHADQKLYHSTTIVDILPMDEDECIV</sequence>
<gene>
    <name evidence="1" type="ORF">CLAFUR5_12772</name>
</gene>
<name>A0A9Q8UV11_PASFU</name>
<organism evidence="1 2">
    <name type="scientific">Passalora fulva</name>
    <name type="common">Tomato leaf mold</name>
    <name type="synonym">Cladosporium fulvum</name>
    <dbReference type="NCBI Taxonomy" id="5499"/>
    <lineage>
        <taxon>Eukaryota</taxon>
        <taxon>Fungi</taxon>
        <taxon>Dikarya</taxon>
        <taxon>Ascomycota</taxon>
        <taxon>Pezizomycotina</taxon>
        <taxon>Dothideomycetes</taxon>
        <taxon>Dothideomycetidae</taxon>
        <taxon>Mycosphaerellales</taxon>
        <taxon>Mycosphaerellaceae</taxon>
        <taxon>Fulvia</taxon>
    </lineage>
</organism>
<dbReference type="EMBL" id="CP090173">
    <property type="protein sequence ID" value="UJO23468.1"/>
    <property type="molecule type" value="Genomic_DNA"/>
</dbReference>
<proteinExistence type="predicted"/>
<accession>A0A9Q8UV11</accession>
<dbReference type="RefSeq" id="XP_047767834.1">
    <property type="nucleotide sequence ID" value="XM_047911920.1"/>
</dbReference>